<organism evidence="2 3">
    <name type="scientific">Streptomyces aurantiacus JA 4570</name>
    <dbReference type="NCBI Taxonomy" id="1286094"/>
    <lineage>
        <taxon>Bacteria</taxon>
        <taxon>Bacillati</taxon>
        <taxon>Actinomycetota</taxon>
        <taxon>Actinomycetes</taxon>
        <taxon>Kitasatosporales</taxon>
        <taxon>Streptomycetaceae</taxon>
        <taxon>Streptomyces</taxon>
        <taxon>Streptomyces aurantiacus group</taxon>
    </lineage>
</organism>
<evidence type="ECO:0000313" key="3">
    <source>
        <dbReference type="Proteomes" id="UP000014629"/>
    </source>
</evidence>
<dbReference type="EMBL" id="AOPZ01000043">
    <property type="protein sequence ID" value="EPH45800.1"/>
    <property type="molecule type" value="Genomic_DNA"/>
</dbReference>
<protein>
    <submittedName>
        <fullName evidence="2">Uncharacterized protein</fullName>
    </submittedName>
</protein>
<dbReference type="Proteomes" id="UP000014629">
    <property type="component" value="Unassembled WGS sequence"/>
</dbReference>
<comment type="caution">
    <text evidence="2">The sequence shown here is derived from an EMBL/GenBank/DDBJ whole genome shotgun (WGS) entry which is preliminary data.</text>
</comment>
<sequence length="775" mass="84533">MATATLLPLAGGPTLLRRPPTALPPATVPAARGRLRRLVVEPERQRDPLARHVHVEDLHLDDVARLHHVARVLDEGLGHRRHVYEAVLVDADVHERAERGDVRDDALQDHPRRQVGDLLDAVLEGRRLEGRTRVTARLLQFLEDVRDGRQTEHVVHEVGGLQGAQRGRVADQRADIAARRTGHPPHHRIRLGVHAGGVQRVVAAADAQEARALFVRLRAEPGHVLEALAVLERAVRVAVRHDVLGEAGADAGHPGEQRGRRRVHVHADAVHTVLDDRVEGAGELHFRQVVLVLTHADGLRVDLHQLGERILQAPGDRHRAAQRHIELRQLLRGERRRRIHRGAGLGHHHLGELQLRVLGDEFTGELVGLAGRGAVADGDQVDVVLLGEPREGGQGLVPLVRRDVRVDGVRRHDLAGGVHDGDLHARTETGVEAQRRARARRGGEQQVAQVRREHPHRLVLRGSAQPQPQVDAEVHQDPGPPGPADRVGQPLVARPPAVGDTEALGDRALVRGRDGRGGGVSGRLLRLQDQVEHVLLLAAQHGEDAVRGQLRERLGEVEVVGELGARLLLALAHLRGEAPAHPHALAQLADQVGVLGEPLGENGAGAVQGRLRVGDALVGVDERGGGRERLHRRVPEEPLGQRFETGLARDLRLGPPLRLERQVDVLQAGLRVGLADAGLQLVGELALLAYGVEDGAPPLFELAQIAQPLFERAQLRVVERLRRLLAVARDEGHRRPAVEQVHGGLHLPLPYAEFFGDPAFDGRWGDRHVAVPPSH</sequence>
<dbReference type="AlphaFoldDB" id="S4A4X7"/>
<reference evidence="2 3" key="1">
    <citation type="submission" date="2013-02" db="EMBL/GenBank/DDBJ databases">
        <title>Draft Genome Sequence of Streptomyces aurantiacus, Which Produces Setomimycin.</title>
        <authorList>
            <person name="Gruening B.A."/>
            <person name="Praeg A."/>
            <person name="Erxleben A."/>
            <person name="Guenther S."/>
            <person name="Mueller M."/>
        </authorList>
    </citation>
    <scope>NUCLEOTIDE SEQUENCE [LARGE SCALE GENOMIC DNA]</scope>
    <source>
        <strain evidence="2 3">JA 4570</strain>
    </source>
</reference>
<gene>
    <name evidence="2" type="ORF">STRAU_1161</name>
</gene>
<feature type="region of interest" description="Disordered" evidence="1">
    <location>
        <begin position="462"/>
        <end position="486"/>
    </location>
</feature>
<evidence type="ECO:0000313" key="2">
    <source>
        <dbReference type="EMBL" id="EPH45800.1"/>
    </source>
</evidence>
<accession>S4A4X7</accession>
<keyword evidence="3" id="KW-1185">Reference proteome</keyword>
<proteinExistence type="predicted"/>
<evidence type="ECO:0000256" key="1">
    <source>
        <dbReference type="SAM" id="MobiDB-lite"/>
    </source>
</evidence>
<dbReference type="PATRIC" id="fig|1286094.4.peg.1143"/>
<name>S4A4X7_9ACTN</name>